<dbReference type="EMBL" id="CM000760">
    <property type="protein sequence ID" value="KXG37690.1"/>
    <property type="molecule type" value="Genomic_DNA"/>
</dbReference>
<accession>A0A1B6QIG5</accession>
<evidence type="ECO:0000313" key="1">
    <source>
        <dbReference type="EMBL" id="KXG37690.1"/>
    </source>
</evidence>
<name>A0A1B6QIG5_SORBI</name>
<dbReference type="Gramene" id="KXG37690">
    <property type="protein sequence ID" value="KXG37690"/>
    <property type="gene ID" value="SORBI_3001G110400"/>
</dbReference>
<proteinExistence type="predicted"/>
<sequence length="52" mass="6015">MNYLLRGREMCSLIFGIYMVLHFYTRIDDVDDLFIVCTSDTIVSYSVLASLT</sequence>
<protein>
    <submittedName>
        <fullName evidence="1">Uncharacterized protein</fullName>
    </submittedName>
</protein>
<dbReference type="Proteomes" id="UP000000768">
    <property type="component" value="Chromosome 1"/>
</dbReference>
<gene>
    <name evidence="1" type="ORF">SORBI_3001G110400</name>
</gene>
<keyword evidence="2" id="KW-1185">Reference proteome</keyword>
<reference evidence="2" key="2">
    <citation type="journal article" date="2018" name="Plant J.">
        <title>The Sorghum bicolor reference genome: improved assembly, gene annotations, a transcriptome atlas, and signatures of genome organization.</title>
        <authorList>
            <person name="McCormick R.F."/>
            <person name="Truong S.K."/>
            <person name="Sreedasyam A."/>
            <person name="Jenkins J."/>
            <person name="Shu S."/>
            <person name="Sims D."/>
            <person name="Kennedy M."/>
            <person name="Amirebrahimi M."/>
            <person name="Weers B.D."/>
            <person name="McKinley B."/>
            <person name="Mattison A."/>
            <person name="Morishige D.T."/>
            <person name="Grimwood J."/>
            <person name="Schmutz J."/>
            <person name="Mullet J.E."/>
        </authorList>
    </citation>
    <scope>NUCLEOTIDE SEQUENCE [LARGE SCALE GENOMIC DNA]</scope>
    <source>
        <strain evidence="2">cv. BTx623</strain>
    </source>
</reference>
<dbReference type="InParanoid" id="A0A1B6QIG5"/>
<organism evidence="1 2">
    <name type="scientific">Sorghum bicolor</name>
    <name type="common">Sorghum</name>
    <name type="synonym">Sorghum vulgare</name>
    <dbReference type="NCBI Taxonomy" id="4558"/>
    <lineage>
        <taxon>Eukaryota</taxon>
        <taxon>Viridiplantae</taxon>
        <taxon>Streptophyta</taxon>
        <taxon>Embryophyta</taxon>
        <taxon>Tracheophyta</taxon>
        <taxon>Spermatophyta</taxon>
        <taxon>Magnoliopsida</taxon>
        <taxon>Liliopsida</taxon>
        <taxon>Poales</taxon>
        <taxon>Poaceae</taxon>
        <taxon>PACMAD clade</taxon>
        <taxon>Panicoideae</taxon>
        <taxon>Andropogonodae</taxon>
        <taxon>Andropogoneae</taxon>
        <taxon>Sorghinae</taxon>
        <taxon>Sorghum</taxon>
    </lineage>
</organism>
<dbReference type="AlphaFoldDB" id="A0A1B6QIG5"/>
<evidence type="ECO:0000313" key="2">
    <source>
        <dbReference type="Proteomes" id="UP000000768"/>
    </source>
</evidence>
<reference evidence="1 2" key="1">
    <citation type="journal article" date="2009" name="Nature">
        <title>The Sorghum bicolor genome and the diversification of grasses.</title>
        <authorList>
            <person name="Paterson A.H."/>
            <person name="Bowers J.E."/>
            <person name="Bruggmann R."/>
            <person name="Dubchak I."/>
            <person name="Grimwood J."/>
            <person name="Gundlach H."/>
            <person name="Haberer G."/>
            <person name="Hellsten U."/>
            <person name="Mitros T."/>
            <person name="Poliakov A."/>
            <person name="Schmutz J."/>
            <person name="Spannagl M."/>
            <person name="Tang H."/>
            <person name="Wang X."/>
            <person name="Wicker T."/>
            <person name="Bharti A.K."/>
            <person name="Chapman J."/>
            <person name="Feltus F.A."/>
            <person name="Gowik U."/>
            <person name="Grigoriev I.V."/>
            <person name="Lyons E."/>
            <person name="Maher C.A."/>
            <person name="Martis M."/>
            <person name="Narechania A."/>
            <person name="Otillar R.P."/>
            <person name="Penning B.W."/>
            <person name="Salamov A.A."/>
            <person name="Wang Y."/>
            <person name="Zhang L."/>
            <person name="Carpita N.C."/>
            <person name="Freeling M."/>
            <person name="Gingle A.R."/>
            <person name="Hash C.T."/>
            <person name="Keller B."/>
            <person name="Klein P."/>
            <person name="Kresovich S."/>
            <person name="McCann M.C."/>
            <person name="Ming R."/>
            <person name="Peterson D.G."/>
            <person name="Mehboob-ur-Rahman"/>
            <person name="Ware D."/>
            <person name="Westhoff P."/>
            <person name="Mayer K.F."/>
            <person name="Messing J."/>
            <person name="Rokhsar D.S."/>
        </authorList>
    </citation>
    <scope>NUCLEOTIDE SEQUENCE [LARGE SCALE GENOMIC DNA]</scope>
    <source>
        <strain evidence="2">cv. BTx623</strain>
    </source>
</reference>